<dbReference type="Gene3D" id="2.170.130.10">
    <property type="entry name" value="TonB-dependent receptor, plug domain"/>
    <property type="match status" value="1"/>
</dbReference>
<name>A0A365TQD9_9GAMM</name>
<keyword evidence="14" id="KW-0675">Receptor</keyword>
<organism evidence="14 15">
    <name type="scientific">Vreelandella sulfidaeris</name>
    <dbReference type="NCBI Taxonomy" id="115553"/>
    <lineage>
        <taxon>Bacteria</taxon>
        <taxon>Pseudomonadati</taxon>
        <taxon>Pseudomonadota</taxon>
        <taxon>Gammaproteobacteria</taxon>
        <taxon>Oceanospirillales</taxon>
        <taxon>Halomonadaceae</taxon>
        <taxon>Vreelandella</taxon>
    </lineage>
</organism>
<gene>
    <name evidence="14" type="ORF">DQ400_07350</name>
</gene>
<dbReference type="OrthoDB" id="9760494at2"/>
<evidence type="ECO:0000256" key="6">
    <source>
        <dbReference type="ARBA" id="ARBA00023077"/>
    </source>
</evidence>
<evidence type="ECO:0000256" key="11">
    <source>
        <dbReference type="SAM" id="SignalP"/>
    </source>
</evidence>
<feature type="domain" description="TonB-dependent receptor plug" evidence="13">
    <location>
        <begin position="43"/>
        <end position="142"/>
    </location>
</feature>
<reference evidence="15" key="1">
    <citation type="submission" date="2018-06" db="EMBL/GenBank/DDBJ databases">
        <title>Whole genome sequencing of four bacterial strains from South Shetland trench revealing bio-synthetic gene clusters.</title>
        <authorList>
            <person name="Abdel-Mageed W.M."/>
            <person name="Lehri B."/>
            <person name="Jarmusch S."/>
            <person name="Miranda K."/>
            <person name="Goodfellow M."/>
            <person name="Jaspars M."/>
            <person name="Karlyshev A.V."/>
        </authorList>
    </citation>
    <scope>NUCLEOTIDE SEQUENCE [LARGE SCALE GENOMIC DNA]</scope>
    <source>
        <strain evidence="15">SST4</strain>
    </source>
</reference>
<accession>A0A365TQD9</accession>
<evidence type="ECO:0000313" key="14">
    <source>
        <dbReference type="EMBL" id="RBI68181.1"/>
    </source>
</evidence>
<dbReference type="PANTHER" id="PTHR30069:SF41">
    <property type="entry name" value="HEME_HEMOPEXIN UTILIZATION PROTEIN C"/>
    <property type="match status" value="1"/>
</dbReference>
<evidence type="ECO:0000256" key="10">
    <source>
        <dbReference type="RuleBase" id="RU003357"/>
    </source>
</evidence>
<protein>
    <submittedName>
        <fullName evidence="14">TonB-dependent receptor</fullName>
    </submittedName>
</protein>
<dbReference type="InterPro" id="IPR012910">
    <property type="entry name" value="Plug_dom"/>
</dbReference>
<feature type="signal peptide" evidence="11">
    <location>
        <begin position="1"/>
        <end position="26"/>
    </location>
</feature>
<dbReference type="InterPro" id="IPR039426">
    <property type="entry name" value="TonB-dep_rcpt-like"/>
</dbReference>
<feature type="chain" id="PRO_5016966366" evidence="11">
    <location>
        <begin position="27"/>
        <end position="651"/>
    </location>
</feature>
<dbReference type="SUPFAM" id="SSF56935">
    <property type="entry name" value="Porins"/>
    <property type="match status" value="1"/>
</dbReference>
<comment type="caution">
    <text evidence="14">The sequence shown here is derived from an EMBL/GenBank/DDBJ whole genome shotgun (WGS) entry which is preliminary data.</text>
</comment>
<keyword evidence="11" id="KW-0732">Signal</keyword>
<sequence length="651" mass="71261">MPHTVRFLRHPLSLTVAALMSSTALAQPTQPLDTVQVVADSLNNSDSVVEADTLERYQAEDLGEIFDQAPQVNVGGSLGIAQKLYVRGVEDPLLNVTIDGASQSGSLFHHTGRIGVDPALLKRVEVSAGAGRATDGPGALGGSVRFVTKDPDDLLRDGERLGGLISAGVGSNPESYRVSTTLFGRFNDQWSAMGTLVERDQQRYEDGNGNEQAGTEANQQLGQLKLLGDFGAQRFTLSHELRQDEGERAQRPQWVISGFNPLYSLDAERQTSTLNYGLRPQGQTWLDLDATLYHTTADVEQNVADRWGRYLGESETTGVSIANTSRVGNHQVTYGLDYRDDEVTAGYAEDPTQERESGEIAGVFIQDDQHLTETLRVGVGARYDRYRLTDNSGLSYREDDVSPNIDAEWSVTDSVTLSAGHARAFRGPKAHDAFKLEGAANSPDLRGEQARNSEVAARFEQGPWQLSAELYRSTIDDVIADPLGRPTVYQNVGDLESDGYVLSVGYQWEALSAGLSFHHNDIELNGQPLTVYEYNGIGNTIGDTWAAHVDYQVNSDWQIGWRGQFVEGISDLETSVGSISKPGYGVHDAYVRWLPTSSEDLALTLTVNNLLDKQYLDHASNADFEHIPGYEGIVGLAEPGRDVRLGVNYRF</sequence>
<keyword evidence="4 9" id="KW-1134">Transmembrane beta strand</keyword>
<dbReference type="PANTHER" id="PTHR30069">
    <property type="entry name" value="TONB-DEPENDENT OUTER MEMBRANE RECEPTOR"/>
    <property type="match status" value="1"/>
</dbReference>
<keyword evidence="7 9" id="KW-0472">Membrane</keyword>
<dbReference type="GO" id="GO:0009279">
    <property type="term" value="C:cell outer membrane"/>
    <property type="evidence" value="ECO:0007669"/>
    <property type="project" value="UniProtKB-SubCell"/>
</dbReference>
<evidence type="ECO:0000256" key="7">
    <source>
        <dbReference type="ARBA" id="ARBA00023136"/>
    </source>
</evidence>
<proteinExistence type="inferred from homology"/>
<evidence type="ECO:0000256" key="8">
    <source>
        <dbReference type="ARBA" id="ARBA00023237"/>
    </source>
</evidence>
<keyword evidence="6 10" id="KW-0798">TonB box</keyword>
<dbReference type="InterPro" id="IPR036942">
    <property type="entry name" value="Beta-barrel_TonB_sf"/>
</dbReference>
<dbReference type="InterPro" id="IPR000531">
    <property type="entry name" value="Beta-barrel_TonB"/>
</dbReference>
<evidence type="ECO:0000256" key="4">
    <source>
        <dbReference type="ARBA" id="ARBA00022452"/>
    </source>
</evidence>
<dbReference type="Pfam" id="PF07715">
    <property type="entry name" value="Plug"/>
    <property type="match status" value="1"/>
</dbReference>
<dbReference type="Gene3D" id="2.40.170.20">
    <property type="entry name" value="TonB-dependent receptor, beta-barrel domain"/>
    <property type="match status" value="1"/>
</dbReference>
<dbReference type="AlphaFoldDB" id="A0A365TQD9"/>
<dbReference type="CDD" id="cd01347">
    <property type="entry name" value="ligand_gated_channel"/>
    <property type="match status" value="1"/>
</dbReference>
<dbReference type="Proteomes" id="UP000252204">
    <property type="component" value="Unassembled WGS sequence"/>
</dbReference>
<dbReference type="GO" id="GO:0044718">
    <property type="term" value="P:siderophore transmembrane transport"/>
    <property type="evidence" value="ECO:0007669"/>
    <property type="project" value="TreeGrafter"/>
</dbReference>
<keyword evidence="8 9" id="KW-0998">Cell outer membrane</keyword>
<comment type="subcellular location">
    <subcellularLocation>
        <location evidence="1 9">Cell outer membrane</location>
        <topology evidence="1 9">Multi-pass membrane protein</topology>
    </subcellularLocation>
</comment>
<keyword evidence="15" id="KW-1185">Reference proteome</keyword>
<keyword evidence="5 9" id="KW-0812">Transmembrane</keyword>
<dbReference type="RefSeq" id="WP_113269134.1">
    <property type="nucleotide sequence ID" value="NZ_QNTU01000003.1"/>
</dbReference>
<dbReference type="GO" id="GO:0015344">
    <property type="term" value="F:siderophore uptake transmembrane transporter activity"/>
    <property type="evidence" value="ECO:0007669"/>
    <property type="project" value="TreeGrafter"/>
</dbReference>
<keyword evidence="3 9" id="KW-0813">Transport</keyword>
<comment type="similarity">
    <text evidence="2 9 10">Belongs to the TonB-dependent receptor family.</text>
</comment>
<evidence type="ECO:0000256" key="2">
    <source>
        <dbReference type="ARBA" id="ARBA00009810"/>
    </source>
</evidence>
<evidence type="ECO:0000256" key="1">
    <source>
        <dbReference type="ARBA" id="ARBA00004571"/>
    </source>
</evidence>
<evidence type="ECO:0000313" key="15">
    <source>
        <dbReference type="Proteomes" id="UP000252204"/>
    </source>
</evidence>
<evidence type="ECO:0000256" key="5">
    <source>
        <dbReference type="ARBA" id="ARBA00022692"/>
    </source>
</evidence>
<evidence type="ECO:0000259" key="12">
    <source>
        <dbReference type="Pfam" id="PF00593"/>
    </source>
</evidence>
<dbReference type="PROSITE" id="PS52016">
    <property type="entry name" value="TONB_DEPENDENT_REC_3"/>
    <property type="match status" value="1"/>
</dbReference>
<dbReference type="InterPro" id="IPR037066">
    <property type="entry name" value="Plug_dom_sf"/>
</dbReference>
<evidence type="ECO:0000256" key="3">
    <source>
        <dbReference type="ARBA" id="ARBA00022448"/>
    </source>
</evidence>
<dbReference type="Pfam" id="PF00593">
    <property type="entry name" value="TonB_dep_Rec_b-barrel"/>
    <property type="match status" value="1"/>
</dbReference>
<evidence type="ECO:0000259" key="13">
    <source>
        <dbReference type="Pfam" id="PF07715"/>
    </source>
</evidence>
<evidence type="ECO:0000256" key="9">
    <source>
        <dbReference type="PROSITE-ProRule" id="PRU01360"/>
    </source>
</evidence>
<feature type="domain" description="TonB-dependent receptor-like beta-barrel" evidence="12">
    <location>
        <begin position="264"/>
        <end position="610"/>
    </location>
</feature>
<dbReference type="EMBL" id="QNTU01000003">
    <property type="protein sequence ID" value="RBI68181.1"/>
    <property type="molecule type" value="Genomic_DNA"/>
</dbReference>